<evidence type="ECO:0000313" key="4">
    <source>
        <dbReference type="EMBL" id="OGY25926.1"/>
    </source>
</evidence>
<feature type="transmembrane region" description="Helical" evidence="1">
    <location>
        <begin position="589"/>
        <end position="609"/>
    </location>
</feature>
<evidence type="ECO:0000256" key="2">
    <source>
        <dbReference type="SAM" id="SignalP"/>
    </source>
</evidence>
<comment type="caution">
    <text evidence="4">The sequence shown here is derived from an EMBL/GenBank/DDBJ whole genome shotgun (WGS) entry which is preliminary data.</text>
</comment>
<dbReference type="Pfam" id="PF01841">
    <property type="entry name" value="Transglut_core"/>
    <property type="match status" value="1"/>
</dbReference>
<gene>
    <name evidence="4" type="ORF">A2134_00090</name>
</gene>
<dbReference type="Gene3D" id="3.10.620.30">
    <property type="match status" value="1"/>
</dbReference>
<dbReference type="PANTHER" id="PTHR33490">
    <property type="entry name" value="BLR5614 PROTEIN-RELATED"/>
    <property type="match status" value="1"/>
</dbReference>
<proteinExistence type="predicted"/>
<accession>A0A1G1WDZ9</accession>
<evidence type="ECO:0000256" key="1">
    <source>
        <dbReference type="SAM" id="Phobius"/>
    </source>
</evidence>
<keyword evidence="2" id="KW-0732">Signal</keyword>
<dbReference type="STRING" id="1802595.A2134_00090"/>
<keyword evidence="1" id="KW-0812">Transmembrane</keyword>
<feature type="domain" description="Transglutaminase-like" evidence="3">
    <location>
        <begin position="346"/>
        <end position="422"/>
    </location>
</feature>
<dbReference type="InterPro" id="IPR002931">
    <property type="entry name" value="Transglutaminase-like"/>
</dbReference>
<dbReference type="EMBL" id="MHCR01000004">
    <property type="protein sequence ID" value="OGY25926.1"/>
    <property type="molecule type" value="Genomic_DNA"/>
</dbReference>
<sequence>MRVKYLILLILTLIFTLFFGSKANAANFSTSYNITFDFDQVGNANVSSKIKITNLTKDLYPSEYSLKIASRDVTNVRAYDFLGPVDTAVNRTSDSSVITVKLKNKIVGVNKTSTVDLQYTIKKLAKKQGKIWQLSIPKISTSEKVGLYKLILKIPKEFGEPHFIIPENYKYQSGVKHIYNFDLLESETVNVQAVFGRFQIYEFELNYQLINNNLLSAKATIVLPPDKENQQISFSSINPEPEDIKIDESGNYLASYTLKRNQKINVKAKGLAKIFDTKVGFREISTWGQGELNIFTKSDKYWSITNQNILNTAKKLKTAKEIFEFIINEIDYSPEQPIQRSGSDKVLNDKTARNSFDFADLFIALTRANGIPSRLIVGYAYSDAPETNPIGIIYPTLNDKLHVWVEYFDKDIGAWLAADPMWSKQSQNLNYFNRIGTNHFALTIFGDSSEKPLAPGFYGLDSSSLDFKFTQIEDLPKAKLQLNLQIPTVISGFTSTGKLELVNTTGKTVFSPKLYFESDNIDVFGFNRDLQSIKPFEKRIIKFKIRGGSFLNYLPGKLTSVIKYSDGNDQSESRAEKGFEVKPFFSLKLPQILLIILLILILISFGRNLKPKIKLLKP</sequence>
<dbReference type="Proteomes" id="UP000178162">
    <property type="component" value="Unassembled WGS sequence"/>
</dbReference>
<dbReference type="AlphaFoldDB" id="A0A1G1WDZ9"/>
<dbReference type="PANTHER" id="PTHR33490:SF6">
    <property type="entry name" value="SLL1049 PROTEIN"/>
    <property type="match status" value="1"/>
</dbReference>
<evidence type="ECO:0000313" key="5">
    <source>
        <dbReference type="Proteomes" id="UP000178162"/>
    </source>
</evidence>
<keyword evidence="1" id="KW-0472">Membrane</keyword>
<keyword evidence="1" id="KW-1133">Transmembrane helix</keyword>
<dbReference type="SUPFAM" id="SSF54001">
    <property type="entry name" value="Cysteine proteinases"/>
    <property type="match status" value="1"/>
</dbReference>
<protein>
    <recommendedName>
        <fullName evidence="3">Transglutaminase-like domain-containing protein</fullName>
    </recommendedName>
</protein>
<organism evidence="4 5">
    <name type="scientific">Candidatus Woykebacteria bacterium RBG_16_39_9b</name>
    <dbReference type="NCBI Taxonomy" id="1802595"/>
    <lineage>
        <taxon>Bacteria</taxon>
        <taxon>Candidatus Woykeibacteriota</taxon>
    </lineage>
</organism>
<dbReference type="SMART" id="SM00460">
    <property type="entry name" value="TGc"/>
    <property type="match status" value="1"/>
</dbReference>
<dbReference type="InterPro" id="IPR038765">
    <property type="entry name" value="Papain-like_cys_pep_sf"/>
</dbReference>
<evidence type="ECO:0000259" key="3">
    <source>
        <dbReference type="SMART" id="SM00460"/>
    </source>
</evidence>
<reference evidence="4 5" key="1">
    <citation type="journal article" date="2016" name="Nat. Commun.">
        <title>Thousands of microbial genomes shed light on interconnected biogeochemical processes in an aquifer system.</title>
        <authorList>
            <person name="Anantharaman K."/>
            <person name="Brown C.T."/>
            <person name="Hug L.A."/>
            <person name="Sharon I."/>
            <person name="Castelle C.J."/>
            <person name="Probst A.J."/>
            <person name="Thomas B.C."/>
            <person name="Singh A."/>
            <person name="Wilkins M.J."/>
            <person name="Karaoz U."/>
            <person name="Brodie E.L."/>
            <person name="Williams K.H."/>
            <person name="Hubbard S.S."/>
            <person name="Banfield J.F."/>
        </authorList>
    </citation>
    <scope>NUCLEOTIDE SEQUENCE [LARGE SCALE GENOMIC DNA]</scope>
</reference>
<feature type="signal peptide" evidence="2">
    <location>
        <begin position="1"/>
        <end position="25"/>
    </location>
</feature>
<name>A0A1G1WDZ9_9BACT</name>
<feature type="chain" id="PRO_5009581195" description="Transglutaminase-like domain-containing protein" evidence="2">
    <location>
        <begin position="26"/>
        <end position="618"/>
    </location>
</feature>